<dbReference type="PANTHER" id="PTHR33992:SF1">
    <property type="entry name" value="RIBONUCLEASE P PROTEIN COMPONENT"/>
    <property type="match status" value="1"/>
</dbReference>
<keyword evidence="9" id="KW-1185">Reference proteome</keyword>
<dbReference type="SUPFAM" id="SSF54211">
    <property type="entry name" value="Ribosomal protein S5 domain 2-like"/>
    <property type="match status" value="1"/>
</dbReference>
<evidence type="ECO:0000256" key="6">
    <source>
        <dbReference type="HAMAP-Rule" id="MF_00227"/>
    </source>
</evidence>
<evidence type="ECO:0000313" key="9">
    <source>
        <dbReference type="Proteomes" id="UP000592181"/>
    </source>
</evidence>
<keyword evidence="1 6" id="KW-0819">tRNA processing</keyword>
<sequence length="123" mass="12963">MLPARHRLTERADFSATVRGSDARRRGSRLLVVHARVTGRTDPAGDAPPRVGLVVSRAVGGSVVRNRVARRLRHQVAPLLERLPAGTDVVLRATPAAATATSAELGEAIARGLGDLYTGRGVS</sequence>
<dbReference type="GO" id="GO:0030677">
    <property type="term" value="C:ribonuclease P complex"/>
    <property type="evidence" value="ECO:0007669"/>
    <property type="project" value="TreeGrafter"/>
</dbReference>
<comment type="caution">
    <text evidence="8">The sequence shown here is derived from an EMBL/GenBank/DDBJ whole genome shotgun (WGS) entry which is preliminary data.</text>
</comment>
<proteinExistence type="inferred from homology"/>
<dbReference type="InterPro" id="IPR020568">
    <property type="entry name" value="Ribosomal_Su5_D2-typ_SF"/>
</dbReference>
<reference evidence="8 9" key="1">
    <citation type="submission" date="2020-07" db="EMBL/GenBank/DDBJ databases">
        <title>Sequencing the genomes of 1000 actinobacteria strains.</title>
        <authorList>
            <person name="Klenk H.-P."/>
        </authorList>
    </citation>
    <scope>NUCLEOTIDE SEQUENCE [LARGE SCALE GENOMIC DNA]</scope>
    <source>
        <strain evidence="8 9">DSM 24723</strain>
    </source>
</reference>
<evidence type="ECO:0000256" key="5">
    <source>
        <dbReference type="ARBA" id="ARBA00022884"/>
    </source>
</evidence>
<evidence type="ECO:0000256" key="3">
    <source>
        <dbReference type="ARBA" id="ARBA00022759"/>
    </source>
</evidence>
<protein>
    <recommendedName>
        <fullName evidence="6 7">Ribonuclease P protein component</fullName>
        <shortName evidence="6">RNase P protein</shortName>
        <shortName evidence="6">RNaseP protein</shortName>
        <ecNumber evidence="6 7">3.1.26.5</ecNumber>
    </recommendedName>
    <alternativeName>
        <fullName evidence="6">Protein C5</fullName>
    </alternativeName>
</protein>
<evidence type="ECO:0000256" key="4">
    <source>
        <dbReference type="ARBA" id="ARBA00022801"/>
    </source>
</evidence>
<dbReference type="GO" id="GO:0000049">
    <property type="term" value="F:tRNA binding"/>
    <property type="evidence" value="ECO:0007669"/>
    <property type="project" value="UniProtKB-UniRule"/>
</dbReference>
<organism evidence="8 9">
    <name type="scientific">Janibacter alkaliphilus</name>
    <dbReference type="NCBI Taxonomy" id="1069963"/>
    <lineage>
        <taxon>Bacteria</taxon>
        <taxon>Bacillati</taxon>
        <taxon>Actinomycetota</taxon>
        <taxon>Actinomycetes</taxon>
        <taxon>Micrococcales</taxon>
        <taxon>Intrasporangiaceae</taxon>
        <taxon>Janibacter</taxon>
    </lineage>
</organism>
<keyword evidence="5 6" id="KW-0694">RNA-binding</keyword>
<comment type="similarity">
    <text evidence="6">Belongs to the RnpA family.</text>
</comment>
<evidence type="ECO:0000256" key="7">
    <source>
        <dbReference type="NCBIfam" id="TIGR00188"/>
    </source>
</evidence>
<keyword evidence="3 6" id="KW-0255">Endonuclease</keyword>
<dbReference type="AlphaFoldDB" id="A0A852WZU9"/>
<evidence type="ECO:0000256" key="1">
    <source>
        <dbReference type="ARBA" id="ARBA00022694"/>
    </source>
</evidence>
<dbReference type="InterPro" id="IPR014721">
    <property type="entry name" value="Ribsml_uS5_D2-typ_fold_subgr"/>
</dbReference>
<dbReference type="HAMAP" id="MF_00227">
    <property type="entry name" value="RNase_P"/>
    <property type="match status" value="1"/>
</dbReference>
<comment type="catalytic activity">
    <reaction evidence="6">
        <text>Endonucleolytic cleavage of RNA, removing 5'-extranucleotides from tRNA precursor.</text>
        <dbReference type="EC" id="3.1.26.5"/>
    </reaction>
</comment>
<dbReference type="GO" id="GO:0001682">
    <property type="term" value="P:tRNA 5'-leader removal"/>
    <property type="evidence" value="ECO:0007669"/>
    <property type="project" value="UniProtKB-UniRule"/>
</dbReference>
<dbReference type="GO" id="GO:0004526">
    <property type="term" value="F:ribonuclease P activity"/>
    <property type="evidence" value="ECO:0007669"/>
    <property type="project" value="UniProtKB-UniRule"/>
</dbReference>
<dbReference type="Proteomes" id="UP000592181">
    <property type="component" value="Unassembled WGS sequence"/>
</dbReference>
<comment type="subunit">
    <text evidence="6">Consists of a catalytic RNA component (M1 or rnpB) and a protein subunit.</text>
</comment>
<accession>A0A852WZU9</accession>
<evidence type="ECO:0000313" key="8">
    <source>
        <dbReference type="EMBL" id="NYG36572.1"/>
    </source>
</evidence>
<dbReference type="Gene3D" id="3.30.230.10">
    <property type="match status" value="1"/>
</dbReference>
<evidence type="ECO:0000256" key="2">
    <source>
        <dbReference type="ARBA" id="ARBA00022722"/>
    </source>
</evidence>
<dbReference type="EC" id="3.1.26.5" evidence="6 7"/>
<dbReference type="Pfam" id="PF00825">
    <property type="entry name" value="Ribonuclease_P"/>
    <property type="match status" value="1"/>
</dbReference>
<name>A0A852WZU9_9MICO</name>
<dbReference type="GO" id="GO:0042781">
    <property type="term" value="F:3'-tRNA processing endoribonuclease activity"/>
    <property type="evidence" value="ECO:0007669"/>
    <property type="project" value="TreeGrafter"/>
</dbReference>
<dbReference type="EMBL" id="JACBZX010000001">
    <property type="protein sequence ID" value="NYG36572.1"/>
    <property type="molecule type" value="Genomic_DNA"/>
</dbReference>
<dbReference type="InterPro" id="IPR000100">
    <property type="entry name" value="RNase_P"/>
</dbReference>
<keyword evidence="2 6" id="KW-0540">Nuclease</keyword>
<dbReference type="PANTHER" id="PTHR33992">
    <property type="entry name" value="RIBONUCLEASE P PROTEIN COMPONENT"/>
    <property type="match status" value="1"/>
</dbReference>
<dbReference type="NCBIfam" id="TIGR00188">
    <property type="entry name" value="rnpA"/>
    <property type="match status" value="1"/>
</dbReference>
<dbReference type="RefSeq" id="WP_179462057.1">
    <property type="nucleotide sequence ID" value="NZ_JACBZX010000001.1"/>
</dbReference>
<comment type="function">
    <text evidence="6">RNaseP catalyzes the removal of the 5'-leader sequence from pre-tRNA to produce the mature 5'-terminus. It can also cleave other RNA substrates such as 4.5S RNA. The protein component plays an auxiliary but essential role in vivo by binding to the 5'-leader sequence and broadening the substrate specificity of the ribozyme.</text>
</comment>
<keyword evidence="4 6" id="KW-0378">Hydrolase</keyword>
<gene>
    <name evidence="6" type="primary">rnpA</name>
    <name evidence="8" type="ORF">BJY28_001041</name>
</gene>